<dbReference type="InterPro" id="IPR036916">
    <property type="entry name" value="Sda_sf"/>
</dbReference>
<dbReference type="Pfam" id="PF08970">
    <property type="entry name" value="Sda"/>
    <property type="match status" value="1"/>
</dbReference>
<sequence length="53" mass="6221">MEENIRSCVTLSLLDDQTLVETYLESLKLQLDDDFVNLISREIDKRSIEIPEH</sequence>
<dbReference type="InterPro" id="IPR015064">
    <property type="entry name" value="Sda"/>
</dbReference>
<accession>A0A931MUZ6</accession>
<keyword evidence="2" id="KW-1185">Reference proteome</keyword>
<organism evidence="1 2">
    <name type="scientific">Halobacillus yeomjeoni</name>
    <dbReference type="NCBI Taxonomy" id="311194"/>
    <lineage>
        <taxon>Bacteria</taxon>
        <taxon>Bacillati</taxon>
        <taxon>Bacillota</taxon>
        <taxon>Bacilli</taxon>
        <taxon>Bacillales</taxon>
        <taxon>Bacillaceae</taxon>
        <taxon>Halobacillus</taxon>
    </lineage>
</organism>
<comment type="caution">
    <text evidence="1">The sequence shown here is derived from an EMBL/GenBank/DDBJ whole genome shotgun (WGS) entry which is preliminary data.</text>
</comment>
<dbReference type="SUPFAM" id="SSF100985">
    <property type="entry name" value="Sporulation inhibitor Sda"/>
    <property type="match status" value="1"/>
</dbReference>
<proteinExistence type="predicted"/>
<dbReference type="AlphaFoldDB" id="A0A931MUZ6"/>
<name>A0A931MUZ6_9BACI</name>
<evidence type="ECO:0000313" key="2">
    <source>
        <dbReference type="Proteomes" id="UP000614490"/>
    </source>
</evidence>
<protein>
    <submittedName>
        <fullName evidence="1">Sporulation histidine kinase inhibitor Sda</fullName>
    </submittedName>
</protein>
<evidence type="ECO:0000313" key="1">
    <source>
        <dbReference type="EMBL" id="MBH0230055.1"/>
    </source>
</evidence>
<dbReference type="GO" id="GO:0004860">
    <property type="term" value="F:protein kinase inhibitor activity"/>
    <property type="evidence" value="ECO:0007669"/>
    <property type="project" value="UniProtKB-KW"/>
</dbReference>
<gene>
    <name evidence="1" type="primary">sda</name>
    <name evidence="1" type="ORF">H0267_07475</name>
</gene>
<dbReference type="Proteomes" id="UP000614490">
    <property type="component" value="Unassembled WGS sequence"/>
</dbReference>
<dbReference type="EMBL" id="JADZSC010000001">
    <property type="protein sequence ID" value="MBH0230055.1"/>
    <property type="molecule type" value="Genomic_DNA"/>
</dbReference>
<dbReference type="Gene3D" id="1.10.287.1100">
    <property type="entry name" value="Sporulation inhibitor A"/>
    <property type="match status" value="1"/>
</dbReference>
<reference evidence="1 2" key="1">
    <citation type="journal article" date="2005" name="Int. J. Syst. Evol. Microbiol.">
        <title>Halobacillus yeomjeoni sp. nov., isolated from a marine solar saltern in Korea.</title>
        <authorList>
            <person name="Yoon J.H."/>
            <person name="Kang S.J."/>
            <person name="Lee C.H."/>
            <person name="Oh H.W."/>
            <person name="Oh T.K."/>
        </authorList>
    </citation>
    <scope>NUCLEOTIDE SEQUENCE [LARGE SCALE GENOMIC DNA]</scope>
    <source>
        <strain evidence="1 2">KCTC 3957</strain>
    </source>
</reference>
<keyword evidence="1" id="KW-0649">Protein kinase inhibitor</keyword>